<sequence length="224" mass="25462">MFSRHIAWSYRTTTRAAAKLPINWPALCTRTHARGTYHVRMNGIDDPDFLVNTDQAGCGLIPTGKKTWTEKGAKQVKGHAHDEKRQTTLVVTSTASGMMLPFHSIWGGSTAKSLPAANAPCRAEADALGFKYAHGDKRHWSSRETTKMWVRTTLYDHYVAMCEKHNRVVGRQKLLLFLDCWPVHIAKKDPDDFLPWMRREYPYFLIVFIPGGCAWNIICPDPPH</sequence>
<accession>J0WQC4</accession>
<evidence type="ECO:0008006" key="3">
    <source>
        <dbReference type="Google" id="ProtNLM"/>
    </source>
</evidence>
<evidence type="ECO:0000313" key="2">
    <source>
        <dbReference type="Proteomes" id="UP000006514"/>
    </source>
</evidence>
<organism evidence="1 2">
    <name type="scientific">Auricularia subglabra (strain TFB-10046 / SS5)</name>
    <name type="common">White-rot fungus</name>
    <name type="synonym">Auricularia delicata (strain TFB10046)</name>
    <dbReference type="NCBI Taxonomy" id="717982"/>
    <lineage>
        <taxon>Eukaryota</taxon>
        <taxon>Fungi</taxon>
        <taxon>Dikarya</taxon>
        <taxon>Basidiomycota</taxon>
        <taxon>Agaricomycotina</taxon>
        <taxon>Agaricomycetes</taxon>
        <taxon>Auriculariales</taxon>
        <taxon>Auriculariaceae</taxon>
        <taxon>Auricularia</taxon>
    </lineage>
</organism>
<proteinExistence type="predicted"/>
<dbReference type="OrthoDB" id="3341102at2759"/>
<dbReference type="InParanoid" id="J0WQC4"/>
<dbReference type="eggNOG" id="ENOG502SAWU">
    <property type="taxonomic scope" value="Eukaryota"/>
</dbReference>
<keyword evidence="2" id="KW-1185">Reference proteome</keyword>
<name>J0WQC4_AURST</name>
<dbReference type="AlphaFoldDB" id="J0WQC4"/>
<reference evidence="2" key="1">
    <citation type="journal article" date="2012" name="Science">
        <title>The Paleozoic origin of enzymatic lignin decomposition reconstructed from 31 fungal genomes.</title>
        <authorList>
            <person name="Floudas D."/>
            <person name="Binder M."/>
            <person name="Riley R."/>
            <person name="Barry K."/>
            <person name="Blanchette R.A."/>
            <person name="Henrissat B."/>
            <person name="Martinez A.T."/>
            <person name="Otillar R."/>
            <person name="Spatafora J.W."/>
            <person name="Yadav J.S."/>
            <person name="Aerts A."/>
            <person name="Benoit I."/>
            <person name="Boyd A."/>
            <person name="Carlson A."/>
            <person name="Copeland A."/>
            <person name="Coutinho P.M."/>
            <person name="de Vries R.P."/>
            <person name="Ferreira P."/>
            <person name="Findley K."/>
            <person name="Foster B."/>
            <person name="Gaskell J."/>
            <person name="Glotzer D."/>
            <person name="Gorecki P."/>
            <person name="Heitman J."/>
            <person name="Hesse C."/>
            <person name="Hori C."/>
            <person name="Igarashi K."/>
            <person name="Jurgens J.A."/>
            <person name="Kallen N."/>
            <person name="Kersten P."/>
            <person name="Kohler A."/>
            <person name="Kuees U."/>
            <person name="Kumar T.K.A."/>
            <person name="Kuo A."/>
            <person name="LaButti K."/>
            <person name="Larrondo L.F."/>
            <person name="Lindquist E."/>
            <person name="Ling A."/>
            <person name="Lombard V."/>
            <person name="Lucas S."/>
            <person name="Lundell T."/>
            <person name="Martin R."/>
            <person name="McLaughlin D.J."/>
            <person name="Morgenstern I."/>
            <person name="Morin E."/>
            <person name="Murat C."/>
            <person name="Nagy L.G."/>
            <person name="Nolan M."/>
            <person name="Ohm R.A."/>
            <person name="Patyshakuliyeva A."/>
            <person name="Rokas A."/>
            <person name="Ruiz-Duenas F.J."/>
            <person name="Sabat G."/>
            <person name="Salamov A."/>
            <person name="Samejima M."/>
            <person name="Schmutz J."/>
            <person name="Slot J.C."/>
            <person name="St John F."/>
            <person name="Stenlid J."/>
            <person name="Sun H."/>
            <person name="Sun S."/>
            <person name="Syed K."/>
            <person name="Tsang A."/>
            <person name="Wiebenga A."/>
            <person name="Young D."/>
            <person name="Pisabarro A."/>
            <person name="Eastwood D.C."/>
            <person name="Martin F."/>
            <person name="Cullen D."/>
            <person name="Grigoriev I.V."/>
            <person name="Hibbett D.S."/>
        </authorList>
    </citation>
    <scope>NUCLEOTIDE SEQUENCE [LARGE SCALE GENOMIC DNA]</scope>
    <source>
        <strain evidence="2">TFB10046</strain>
    </source>
</reference>
<dbReference type="EMBL" id="JH688011">
    <property type="protein sequence ID" value="EJD34074.1"/>
    <property type="molecule type" value="Genomic_DNA"/>
</dbReference>
<dbReference type="KEGG" id="adl:AURDEDRAFT_76493"/>
<protein>
    <recommendedName>
        <fullName evidence="3">DDE-1 domain-containing protein</fullName>
    </recommendedName>
</protein>
<gene>
    <name evidence="1" type="ORF">AURDEDRAFT_76493</name>
</gene>
<evidence type="ECO:0000313" key="1">
    <source>
        <dbReference type="EMBL" id="EJD34074.1"/>
    </source>
</evidence>
<dbReference type="Proteomes" id="UP000006514">
    <property type="component" value="Unassembled WGS sequence"/>
</dbReference>